<comment type="catalytic activity">
    <reaction evidence="1">
        <text>3-hydroxy-2-methylpropanoyl-CoA + H2O = 3-hydroxy-2-methylpropanoate + CoA + H(+)</text>
        <dbReference type="Rhea" id="RHEA:20888"/>
        <dbReference type="ChEBI" id="CHEBI:11805"/>
        <dbReference type="ChEBI" id="CHEBI:15377"/>
        <dbReference type="ChEBI" id="CHEBI:15378"/>
        <dbReference type="ChEBI" id="CHEBI:57287"/>
        <dbReference type="ChEBI" id="CHEBI:57340"/>
        <dbReference type="EC" id="3.1.2.4"/>
    </reaction>
</comment>
<dbReference type="InterPro" id="IPR045004">
    <property type="entry name" value="ECH_dom"/>
</dbReference>
<dbReference type="Gene3D" id="3.90.226.10">
    <property type="entry name" value="2-enoyl-CoA Hydratase, Chain A, domain 1"/>
    <property type="match status" value="1"/>
</dbReference>
<comment type="caution">
    <text evidence="5">The sequence shown here is derived from an EMBL/GenBank/DDBJ whole genome shotgun (WGS) entry which is preliminary data.</text>
</comment>
<evidence type="ECO:0000256" key="2">
    <source>
        <dbReference type="ARBA" id="ARBA00011915"/>
    </source>
</evidence>
<dbReference type="RefSeq" id="WP_021011515.1">
    <property type="nucleotide sequence ID" value="NZ_ASHR01000035.1"/>
</dbReference>
<dbReference type="NCBIfam" id="NF004127">
    <property type="entry name" value="PRK05617.1"/>
    <property type="match status" value="1"/>
</dbReference>
<dbReference type="PANTHER" id="PTHR43176:SF3">
    <property type="entry name" value="3-HYDROXYISOBUTYRYL-COA HYDROLASE, MITOCHONDRIAL"/>
    <property type="match status" value="1"/>
</dbReference>
<keyword evidence="3" id="KW-0378">Hydrolase</keyword>
<dbReference type="EC" id="3.1.2.4" evidence="2"/>
<dbReference type="SUPFAM" id="SSF52096">
    <property type="entry name" value="ClpP/crotonase"/>
    <property type="match status" value="1"/>
</dbReference>
<dbReference type="Proteomes" id="UP000016462">
    <property type="component" value="Unassembled WGS sequence"/>
</dbReference>
<evidence type="ECO:0000313" key="6">
    <source>
        <dbReference type="Proteomes" id="UP000016462"/>
    </source>
</evidence>
<protein>
    <recommendedName>
        <fullName evidence="2">3-hydroxyisobutyryl-CoA hydrolase</fullName>
        <ecNumber evidence="2">3.1.2.4</ecNumber>
    </recommendedName>
</protein>
<keyword evidence="6" id="KW-1185">Reference proteome</keyword>
<dbReference type="AlphaFoldDB" id="U1LLW1"/>
<dbReference type="EMBL" id="ASHR01000035">
    <property type="protein sequence ID" value="ERG63274.1"/>
    <property type="molecule type" value="Genomic_DNA"/>
</dbReference>
<accession>U1LLW1</accession>
<gene>
    <name evidence="5" type="ORF">L332_02250</name>
</gene>
<dbReference type="GO" id="GO:0005829">
    <property type="term" value="C:cytosol"/>
    <property type="evidence" value="ECO:0007669"/>
    <property type="project" value="TreeGrafter"/>
</dbReference>
<dbReference type="GO" id="GO:0003860">
    <property type="term" value="F:3-hydroxyisobutyryl-CoA hydrolase activity"/>
    <property type="evidence" value="ECO:0007669"/>
    <property type="project" value="UniProtKB-EC"/>
</dbReference>
<dbReference type="InterPro" id="IPR032259">
    <property type="entry name" value="HIBYL-CoA-H"/>
</dbReference>
<evidence type="ECO:0000256" key="1">
    <source>
        <dbReference type="ARBA" id="ARBA00001709"/>
    </source>
</evidence>
<dbReference type="InterPro" id="IPR029045">
    <property type="entry name" value="ClpP/crotonase-like_dom_sf"/>
</dbReference>
<dbReference type="GO" id="GO:0006574">
    <property type="term" value="P:L-valine catabolic process"/>
    <property type="evidence" value="ECO:0007669"/>
    <property type="project" value="TreeGrafter"/>
</dbReference>
<evidence type="ECO:0000256" key="3">
    <source>
        <dbReference type="ARBA" id="ARBA00022801"/>
    </source>
</evidence>
<dbReference type="OrthoDB" id="9790967at2"/>
<sequence length="353" mass="37459">MTGEHVRTEVRGALGVVVLDRQAALNALTHEMVLEIADALRQWADDPRVERVAITGAGRALCAGGDVVSLVDDIRATGGESAGRFWRDEYALNAAIARYPKPVVAIQHGIVLGGGVGLSGHASHRVVTDSTRIGFPEVTIGFVPDVGATWLLTREPGELGTRAALTGDHFGAADAILLGLADTYVPERRLPELLAALETAEPDEAIGRVAAEPPEGRLEGERAMLDAALAGDDVTALLERLDASGPEGQAIAATIRKRSPFAVTVTLAALRRARELPSLEAALVEEYRVSRATTLQPDFAEGVRAQLIDKDRAPQWRPSSLTDVTPAMVEASFAAPPEGDLRLPAVTEHEEHA</sequence>
<dbReference type="PANTHER" id="PTHR43176">
    <property type="entry name" value="3-HYDROXYISOBUTYRYL-COA HYDROLASE-RELATED"/>
    <property type="match status" value="1"/>
</dbReference>
<dbReference type="Pfam" id="PF16113">
    <property type="entry name" value="ECH_2"/>
    <property type="match status" value="1"/>
</dbReference>
<organism evidence="5 6">
    <name type="scientific">Agrococcus pavilionensis RW1</name>
    <dbReference type="NCBI Taxonomy" id="1330458"/>
    <lineage>
        <taxon>Bacteria</taxon>
        <taxon>Bacillati</taxon>
        <taxon>Actinomycetota</taxon>
        <taxon>Actinomycetes</taxon>
        <taxon>Micrococcales</taxon>
        <taxon>Microbacteriaceae</taxon>
        <taxon>Agrococcus</taxon>
    </lineage>
</organism>
<evidence type="ECO:0000313" key="5">
    <source>
        <dbReference type="EMBL" id="ERG63274.1"/>
    </source>
</evidence>
<proteinExistence type="predicted"/>
<dbReference type="CDD" id="cd06558">
    <property type="entry name" value="crotonase-like"/>
    <property type="match status" value="1"/>
</dbReference>
<evidence type="ECO:0000259" key="4">
    <source>
        <dbReference type="Pfam" id="PF16113"/>
    </source>
</evidence>
<reference evidence="5 6" key="1">
    <citation type="journal article" date="2013" name="Genome Announc.">
        <title>First draft genome sequence from a member of the genus agrococcus, isolated from modern microbialites.</title>
        <authorList>
            <person name="White R.A.III."/>
            <person name="Grassa C.J."/>
            <person name="Suttle C.A."/>
        </authorList>
    </citation>
    <scope>NUCLEOTIDE SEQUENCE [LARGE SCALE GENOMIC DNA]</scope>
    <source>
        <strain evidence="5 6">RW1</strain>
    </source>
</reference>
<feature type="domain" description="Enoyl-CoA hydratase/isomerase" evidence="4">
    <location>
        <begin position="15"/>
        <end position="333"/>
    </location>
</feature>
<name>U1LLW1_9MICO</name>